<reference evidence="2 3" key="1">
    <citation type="submission" date="2019-02" db="EMBL/GenBank/DDBJ databases">
        <title>Deep-cultivation of Planctomycetes and their phenomic and genomic characterization uncovers novel biology.</title>
        <authorList>
            <person name="Wiegand S."/>
            <person name="Jogler M."/>
            <person name="Boedeker C."/>
            <person name="Pinto D."/>
            <person name="Vollmers J."/>
            <person name="Rivas-Marin E."/>
            <person name="Kohn T."/>
            <person name="Peeters S.H."/>
            <person name="Heuer A."/>
            <person name="Rast P."/>
            <person name="Oberbeckmann S."/>
            <person name="Bunk B."/>
            <person name="Jeske O."/>
            <person name="Meyerdierks A."/>
            <person name="Storesund J.E."/>
            <person name="Kallscheuer N."/>
            <person name="Luecker S."/>
            <person name="Lage O.M."/>
            <person name="Pohl T."/>
            <person name="Merkel B.J."/>
            <person name="Hornburger P."/>
            <person name="Mueller R.-W."/>
            <person name="Bruemmer F."/>
            <person name="Labrenz M."/>
            <person name="Spormann A.M."/>
            <person name="Op Den Camp H."/>
            <person name="Overmann J."/>
            <person name="Amann R."/>
            <person name="Jetten M.S.M."/>
            <person name="Mascher T."/>
            <person name="Medema M.H."/>
            <person name="Devos D.P."/>
            <person name="Kaster A.-K."/>
            <person name="Ovreas L."/>
            <person name="Rohde M."/>
            <person name="Galperin M.Y."/>
            <person name="Jogler C."/>
        </authorList>
    </citation>
    <scope>NUCLEOTIDE SEQUENCE [LARGE SCALE GENOMIC DNA]</scope>
    <source>
        <strain evidence="2 3">Q31b</strain>
    </source>
</reference>
<dbReference type="OrthoDB" id="9806350at2"/>
<dbReference type="SUPFAM" id="SSF55298">
    <property type="entry name" value="YjgF-like"/>
    <property type="match status" value="1"/>
</dbReference>
<accession>A0A5C6E9H6</accession>
<evidence type="ECO:0000259" key="1">
    <source>
        <dbReference type="Pfam" id="PF14588"/>
    </source>
</evidence>
<proteinExistence type="predicted"/>
<dbReference type="InterPro" id="IPR035959">
    <property type="entry name" value="RutC-like_sf"/>
</dbReference>
<name>A0A5C6E9H6_9BACT</name>
<organism evidence="2 3">
    <name type="scientific">Novipirellula aureliae</name>
    <dbReference type="NCBI Taxonomy" id="2527966"/>
    <lineage>
        <taxon>Bacteria</taxon>
        <taxon>Pseudomonadati</taxon>
        <taxon>Planctomycetota</taxon>
        <taxon>Planctomycetia</taxon>
        <taxon>Pirellulales</taxon>
        <taxon>Pirellulaceae</taxon>
        <taxon>Novipirellula</taxon>
    </lineage>
</organism>
<dbReference type="RefSeq" id="WP_146598896.1">
    <property type="nucleotide sequence ID" value="NZ_SJPY01000002.1"/>
</dbReference>
<evidence type="ECO:0000313" key="3">
    <source>
        <dbReference type="Proteomes" id="UP000315471"/>
    </source>
</evidence>
<protein>
    <submittedName>
        <fullName evidence="2">Endoribonuclease L-PSP</fullName>
    </submittedName>
</protein>
<keyword evidence="3" id="KW-1185">Reference proteome</keyword>
<dbReference type="EMBL" id="SJPY01000002">
    <property type="protein sequence ID" value="TWU43829.1"/>
    <property type="molecule type" value="Genomic_DNA"/>
</dbReference>
<dbReference type="AlphaFoldDB" id="A0A5C6E9H6"/>
<comment type="caution">
    <text evidence="2">The sequence shown here is derived from an EMBL/GenBank/DDBJ whole genome shotgun (WGS) entry which is preliminary data.</text>
</comment>
<dbReference type="PANTHER" id="PTHR43760">
    <property type="entry name" value="ENDORIBONUCLEASE-RELATED"/>
    <property type="match status" value="1"/>
</dbReference>
<dbReference type="CDD" id="cd02199">
    <property type="entry name" value="YjgF_YER057c_UK114_like_1"/>
    <property type="match status" value="1"/>
</dbReference>
<dbReference type="Pfam" id="PF14588">
    <property type="entry name" value="YjgF_endoribonc"/>
    <property type="match status" value="1"/>
</dbReference>
<dbReference type="InterPro" id="IPR013813">
    <property type="entry name" value="Endoribo_LPSP/chorism_mut-like"/>
</dbReference>
<evidence type="ECO:0000313" key="2">
    <source>
        <dbReference type="EMBL" id="TWU43829.1"/>
    </source>
</evidence>
<feature type="domain" description="Endoribonuclease L-PSP/chorismate mutase-like" evidence="1">
    <location>
        <begin position="11"/>
        <end position="141"/>
    </location>
</feature>
<gene>
    <name evidence="2" type="ORF">Q31b_13610</name>
</gene>
<dbReference type="Proteomes" id="UP000315471">
    <property type="component" value="Unassembled WGS sequence"/>
</dbReference>
<dbReference type="PANTHER" id="PTHR43760:SF1">
    <property type="entry name" value="ENDORIBONUCLEASE L-PSP_CHORISMATE MUTASE-LIKE DOMAIN-CONTAINING PROTEIN"/>
    <property type="match status" value="1"/>
</dbReference>
<sequence length="154" mass="16468">MNAEQKIKELNLQLTNAPSPMGLYKPVLVVGNMAYLSGHGPLTEDKTLVTGRLGFDLDVKEGYDAARLTGLSMLSSLQTHLGSLNKIKRLVKLVGLVRSTNGFNQQPAVINGCSELMRDIFGDDAGVGARSAIGVKALPANMAVEIEAIFEIEV</sequence>
<dbReference type="Gene3D" id="3.30.1330.40">
    <property type="entry name" value="RutC-like"/>
    <property type="match status" value="1"/>
</dbReference>